<keyword evidence="2" id="KW-1185">Reference proteome</keyword>
<dbReference type="RefSeq" id="WP_344860767.1">
    <property type="nucleotide sequence ID" value="NZ_BAAAZN010000006.1"/>
</dbReference>
<evidence type="ECO:0000313" key="1">
    <source>
        <dbReference type="EMBL" id="GAA3547551.1"/>
    </source>
</evidence>
<dbReference type="InterPro" id="IPR029063">
    <property type="entry name" value="SAM-dependent_MTases_sf"/>
</dbReference>
<dbReference type="SUPFAM" id="SSF53335">
    <property type="entry name" value="S-adenosyl-L-methionine-dependent methyltransferases"/>
    <property type="match status" value="1"/>
</dbReference>
<dbReference type="Pfam" id="PF04672">
    <property type="entry name" value="Methyltransf_19"/>
    <property type="match status" value="1"/>
</dbReference>
<name>A0ABP6WB29_9PSEU</name>
<dbReference type="GO" id="GO:0032259">
    <property type="term" value="P:methylation"/>
    <property type="evidence" value="ECO:0007669"/>
    <property type="project" value="UniProtKB-KW"/>
</dbReference>
<evidence type="ECO:0000313" key="2">
    <source>
        <dbReference type="Proteomes" id="UP001500689"/>
    </source>
</evidence>
<keyword evidence="1" id="KW-0489">Methyltransferase</keyword>
<comment type="caution">
    <text evidence="1">The sequence shown here is derived from an EMBL/GenBank/DDBJ whole genome shotgun (WGS) entry which is preliminary data.</text>
</comment>
<sequence>MLDDENAPVGVDPTRSSVARVYDYLLGGKDHYDVDRAMGDQIIAKMPEVRDVARENRAFLIRACRFLATNAGIRQFLDCGSGQPTAENVHQVVQRIHSDARVLYSDYDPVVASRGRALLVEDERTNYLEADIFEPAGILEHELTRSHLDWSEPIALLFVAALHHYKGDLGRPAEVTKEYIDALPSGSYVVITHVLDPHDGGQDDETLQETLQVIRDGSMRDITARTREQIRELFHGLELVAPGPGQPAEIVPVAHWWPDGPQLGAETIAQRIIAAGVGRKP</sequence>
<protein>
    <submittedName>
        <fullName evidence="1">SAM-dependent methyltransferase</fullName>
    </submittedName>
</protein>
<dbReference type="Proteomes" id="UP001500689">
    <property type="component" value="Unassembled WGS sequence"/>
</dbReference>
<dbReference type="InterPro" id="IPR006764">
    <property type="entry name" value="SAM_dep_MeTrfase_SAV2177_type"/>
</dbReference>
<dbReference type="PIRSF" id="PIRSF017393">
    <property type="entry name" value="MTase_SAV2177"/>
    <property type="match status" value="1"/>
</dbReference>
<keyword evidence="1" id="KW-0808">Transferase</keyword>
<reference evidence="2" key="1">
    <citation type="journal article" date="2019" name="Int. J. Syst. Evol. Microbiol.">
        <title>The Global Catalogue of Microorganisms (GCM) 10K type strain sequencing project: providing services to taxonomists for standard genome sequencing and annotation.</title>
        <authorList>
            <consortium name="The Broad Institute Genomics Platform"/>
            <consortium name="The Broad Institute Genome Sequencing Center for Infectious Disease"/>
            <person name="Wu L."/>
            <person name="Ma J."/>
        </authorList>
    </citation>
    <scope>NUCLEOTIDE SEQUENCE [LARGE SCALE GENOMIC DNA]</scope>
    <source>
        <strain evidence="2">JCM 16898</strain>
    </source>
</reference>
<dbReference type="EMBL" id="BAAAZN010000006">
    <property type="protein sequence ID" value="GAA3547551.1"/>
    <property type="molecule type" value="Genomic_DNA"/>
</dbReference>
<dbReference type="GO" id="GO:0008168">
    <property type="term" value="F:methyltransferase activity"/>
    <property type="evidence" value="ECO:0007669"/>
    <property type="project" value="UniProtKB-KW"/>
</dbReference>
<organism evidence="1 2">
    <name type="scientific">Amycolatopsis ultiminotia</name>
    <dbReference type="NCBI Taxonomy" id="543629"/>
    <lineage>
        <taxon>Bacteria</taxon>
        <taxon>Bacillati</taxon>
        <taxon>Actinomycetota</taxon>
        <taxon>Actinomycetes</taxon>
        <taxon>Pseudonocardiales</taxon>
        <taxon>Pseudonocardiaceae</taxon>
        <taxon>Amycolatopsis</taxon>
    </lineage>
</organism>
<gene>
    <name evidence="1" type="ORF">GCM10022222_33950</name>
</gene>
<proteinExistence type="predicted"/>
<accession>A0ABP6WB29</accession>
<dbReference type="Gene3D" id="3.40.50.150">
    <property type="entry name" value="Vaccinia Virus protein VP39"/>
    <property type="match status" value="1"/>
</dbReference>